<evidence type="ECO:0000313" key="9">
    <source>
        <dbReference type="Proteomes" id="UP000250088"/>
    </source>
</evidence>
<keyword evidence="8" id="KW-0251">Elongation factor</keyword>
<dbReference type="Proteomes" id="UP000250088">
    <property type="component" value="Chromosome"/>
</dbReference>
<dbReference type="GO" id="GO:0006353">
    <property type="term" value="P:DNA-templated transcription termination"/>
    <property type="evidence" value="ECO:0007669"/>
    <property type="project" value="UniProtKB-UniRule"/>
</dbReference>
<dbReference type="Gene3D" id="3.30.300.20">
    <property type="match status" value="2"/>
</dbReference>
<dbReference type="InterPro" id="IPR030842">
    <property type="entry name" value="TF_NusA_bacterial"/>
</dbReference>
<name>A0A2Z2HZM7_9EURY</name>
<dbReference type="InterPro" id="IPR058582">
    <property type="entry name" value="KH_NusA_2nd"/>
</dbReference>
<keyword evidence="3" id="KW-0694">RNA-binding</keyword>
<dbReference type="InterPro" id="IPR010212">
    <property type="entry name" value="NusA_arc"/>
</dbReference>
<evidence type="ECO:0000256" key="3">
    <source>
        <dbReference type="ARBA" id="ARBA00022884"/>
    </source>
</evidence>
<evidence type="ECO:0000256" key="5">
    <source>
        <dbReference type="ARBA" id="ARBA00023163"/>
    </source>
</evidence>
<organism evidence="8 9">
    <name type="scientific">Natrarchaeobaculum aegyptiacum</name>
    <dbReference type="NCBI Taxonomy" id="745377"/>
    <lineage>
        <taxon>Archaea</taxon>
        <taxon>Methanobacteriati</taxon>
        <taxon>Methanobacteriota</taxon>
        <taxon>Stenosarchaea group</taxon>
        <taxon>Halobacteria</taxon>
        <taxon>Halobacteriales</taxon>
        <taxon>Natrialbaceae</taxon>
        <taxon>Natrarchaeobaculum</taxon>
    </lineage>
</organism>
<comment type="function">
    <text evidence="6">Participates in transcription termination.</text>
</comment>
<keyword evidence="4 6" id="KW-0805">Transcription regulation</keyword>
<proteinExistence type="inferred from homology"/>
<dbReference type="OrthoDB" id="4116at2157"/>
<comment type="similarity">
    <text evidence="6">Belongs to the NusA family.</text>
</comment>
<dbReference type="CDD" id="cd22531">
    <property type="entry name" value="KH-II_NusA_arch_rpt2"/>
    <property type="match status" value="1"/>
</dbReference>
<gene>
    <name evidence="6" type="primary">nusA</name>
    <name evidence="8" type="ORF">B1756_05240</name>
</gene>
<evidence type="ECO:0000256" key="1">
    <source>
        <dbReference type="ARBA" id="ARBA00022472"/>
    </source>
</evidence>
<protein>
    <recommendedName>
        <fullName evidence="6">Probable transcription termination protein NusA</fullName>
    </recommendedName>
</protein>
<sequence length="178" mass="18578">MTVTLDDEARRYLALFEDVTGATGIDCVLEFQSGSEAVSDGGDGVTVGDSSDAPTVTIVADSDGVDSAAADRLIVVVSSGQMGEAIGPDGRTVKRFEERVDLPVRLVEAADDPETFVANALAPAAVYNVTISENEDTVAYVEVAEADRGVAIGSSGRTIEAARVLADRHFDVDDVQLI</sequence>
<evidence type="ECO:0000256" key="2">
    <source>
        <dbReference type="ARBA" id="ARBA00022490"/>
    </source>
</evidence>
<dbReference type="EMBL" id="CP019893">
    <property type="protein sequence ID" value="ARS89208.1"/>
    <property type="molecule type" value="Genomic_DNA"/>
</dbReference>
<keyword evidence="5 6" id="KW-0804">Transcription</keyword>
<dbReference type="HAMAP" id="MF_00945_A">
    <property type="entry name" value="NusA_A"/>
    <property type="match status" value="1"/>
</dbReference>
<dbReference type="PANTHER" id="PTHR22648">
    <property type="entry name" value="TRANSCRIPTION TERMINATION FACTOR NUSA"/>
    <property type="match status" value="1"/>
</dbReference>
<keyword evidence="2 6" id="KW-0963">Cytoplasm</keyword>
<evidence type="ECO:0000256" key="4">
    <source>
        <dbReference type="ARBA" id="ARBA00023015"/>
    </source>
</evidence>
<evidence type="ECO:0000259" key="7">
    <source>
        <dbReference type="Pfam" id="PF26594"/>
    </source>
</evidence>
<dbReference type="GO" id="GO:0003746">
    <property type="term" value="F:translation elongation factor activity"/>
    <property type="evidence" value="ECO:0007669"/>
    <property type="project" value="UniProtKB-KW"/>
</dbReference>
<dbReference type="RefSeq" id="WP_086887593.1">
    <property type="nucleotide sequence ID" value="NZ_CP019893.1"/>
</dbReference>
<evidence type="ECO:0000313" key="8">
    <source>
        <dbReference type="EMBL" id="ARS89208.1"/>
    </source>
</evidence>
<dbReference type="KEGG" id="naj:B1756_05240"/>
<dbReference type="InterPro" id="IPR015946">
    <property type="entry name" value="KH_dom-like_a/b"/>
</dbReference>
<dbReference type="GeneID" id="32893460"/>
<dbReference type="NCBIfam" id="TIGR01952">
    <property type="entry name" value="nusA_arch"/>
    <property type="match status" value="1"/>
</dbReference>
<dbReference type="AlphaFoldDB" id="A0A2Z2HZM7"/>
<keyword evidence="8" id="KW-0648">Protein biosynthesis</keyword>
<dbReference type="GO" id="GO:0005829">
    <property type="term" value="C:cytosol"/>
    <property type="evidence" value="ECO:0007669"/>
    <property type="project" value="TreeGrafter"/>
</dbReference>
<feature type="domain" description="NusA-like second KH" evidence="7">
    <location>
        <begin position="113"/>
        <end position="175"/>
    </location>
</feature>
<dbReference type="SUPFAM" id="SSF54814">
    <property type="entry name" value="Prokaryotic type KH domain (KH-domain type II)"/>
    <property type="match status" value="2"/>
</dbReference>
<dbReference type="InterPro" id="IPR009019">
    <property type="entry name" value="KH_sf_prok-type"/>
</dbReference>
<accession>A0A2Z2HZM7</accession>
<dbReference type="Pfam" id="PF26594">
    <property type="entry name" value="KH_NusA_2nd"/>
    <property type="match status" value="1"/>
</dbReference>
<dbReference type="GO" id="GO:0031564">
    <property type="term" value="P:transcription antitermination"/>
    <property type="evidence" value="ECO:0007669"/>
    <property type="project" value="InterPro"/>
</dbReference>
<dbReference type="PANTHER" id="PTHR22648:SF0">
    <property type="entry name" value="TRANSCRIPTION TERMINATION_ANTITERMINATION PROTEIN NUSA"/>
    <property type="match status" value="1"/>
</dbReference>
<reference evidence="9" key="1">
    <citation type="submission" date="2017-02" db="EMBL/GenBank/DDBJ databases">
        <title>Natronthermophilus aegyptiacus gen. nov.,sp. nov., an aerobic, extremely halophilic alkalithermophilic archaeon isolated from the athalassohaline Wadi An Natrun, Egypt.</title>
        <authorList>
            <person name="Zhao B."/>
        </authorList>
    </citation>
    <scope>NUCLEOTIDE SEQUENCE [LARGE SCALE GENOMIC DNA]</scope>
    <source>
        <strain evidence="9">JW/NM-HA 15</strain>
    </source>
</reference>
<keyword evidence="1 6" id="KW-0806">Transcription termination</keyword>
<keyword evidence="9" id="KW-1185">Reference proteome</keyword>
<evidence type="ECO:0000256" key="6">
    <source>
        <dbReference type="HAMAP-Rule" id="MF_00945"/>
    </source>
</evidence>
<comment type="subcellular location">
    <subcellularLocation>
        <location evidence="6">Cytoplasm</location>
    </subcellularLocation>
</comment>
<dbReference type="GO" id="GO:0003723">
    <property type="term" value="F:RNA binding"/>
    <property type="evidence" value="ECO:0007669"/>
    <property type="project" value="UniProtKB-KW"/>
</dbReference>